<keyword evidence="1" id="KW-0472">Membrane</keyword>
<keyword evidence="3" id="KW-1185">Reference proteome</keyword>
<dbReference type="EMBL" id="CP043930">
    <property type="protein sequence ID" value="QGQ21784.1"/>
    <property type="molecule type" value="Genomic_DNA"/>
</dbReference>
<name>A0A6I6A5W7_9PLAN</name>
<feature type="transmembrane region" description="Helical" evidence="1">
    <location>
        <begin position="69"/>
        <end position="86"/>
    </location>
</feature>
<evidence type="ECO:0000313" key="3">
    <source>
        <dbReference type="Proteomes" id="UP000427281"/>
    </source>
</evidence>
<evidence type="ECO:0000256" key="1">
    <source>
        <dbReference type="SAM" id="Phobius"/>
    </source>
</evidence>
<gene>
    <name evidence="2" type="ORF">F1728_03360</name>
</gene>
<evidence type="ECO:0000313" key="2">
    <source>
        <dbReference type="EMBL" id="QGQ21784.1"/>
    </source>
</evidence>
<reference evidence="2 3" key="1">
    <citation type="submission" date="2019-09" db="EMBL/GenBank/DDBJ databases">
        <title>Gimesia benthica sp. nov., a novel bacterium isolated from deep-sea water of the Northwest Indian Ocean.</title>
        <authorList>
            <person name="Dai X."/>
        </authorList>
    </citation>
    <scope>NUCLEOTIDE SEQUENCE [LARGE SCALE GENOMIC DNA]</scope>
    <source>
        <strain evidence="2 3">E7</strain>
    </source>
</reference>
<dbReference type="KEGG" id="gim:F1728_03360"/>
<feature type="transmembrane region" description="Helical" evidence="1">
    <location>
        <begin position="41"/>
        <end position="63"/>
    </location>
</feature>
<dbReference type="Proteomes" id="UP000427281">
    <property type="component" value="Chromosome"/>
</dbReference>
<accession>A0A6I6A5W7</accession>
<protein>
    <submittedName>
        <fullName evidence="2">Uncharacterized protein</fullName>
    </submittedName>
</protein>
<dbReference type="RefSeq" id="WP_155362905.1">
    <property type="nucleotide sequence ID" value="NZ_CP043930.1"/>
</dbReference>
<proteinExistence type="predicted"/>
<dbReference type="AlphaFoldDB" id="A0A6I6A5W7"/>
<feature type="transmembrane region" description="Helical" evidence="1">
    <location>
        <begin position="6"/>
        <end position="29"/>
    </location>
</feature>
<keyword evidence="1" id="KW-1133">Transmembrane helix</keyword>
<keyword evidence="1" id="KW-0812">Transmembrane</keyword>
<organism evidence="2 3">
    <name type="scientific">Gimesia benthica</name>
    <dbReference type="NCBI Taxonomy" id="2608982"/>
    <lineage>
        <taxon>Bacteria</taxon>
        <taxon>Pseudomonadati</taxon>
        <taxon>Planctomycetota</taxon>
        <taxon>Planctomycetia</taxon>
        <taxon>Planctomycetales</taxon>
        <taxon>Planctomycetaceae</taxon>
        <taxon>Gimesia</taxon>
    </lineage>
</organism>
<sequence length="107" mass="11995">MGQNSLIWIGSIVGCLLGILGGGIGTWMSIKNTNGPREKAFMVRTAVVMWVSISLFLLLLYFLSEPWNRLIWIPYGIGLLTAIHYCNRRQQAISAEESPVPHAHRNE</sequence>